<protein>
    <recommendedName>
        <fullName evidence="3">E3 ubiquitin-protein ligase RNF182</fullName>
    </recommendedName>
    <alternativeName>
        <fullName evidence="13">RING finger protein 182</fullName>
    </alternativeName>
    <alternativeName>
        <fullName evidence="12">RING-type E3 ubiquitin transferase RNF182</fullName>
    </alternativeName>
</protein>
<evidence type="ECO:0000256" key="11">
    <source>
        <dbReference type="ARBA" id="ARBA00023319"/>
    </source>
</evidence>
<accession>A0A498MJ38</accession>
<comment type="similarity">
    <text evidence="1">Belongs to the interleukin-1 receptor family.</text>
</comment>
<reference evidence="19 20" key="1">
    <citation type="submission" date="2018-03" db="EMBL/GenBank/DDBJ databases">
        <title>Draft genome sequence of Rohu Carp (Labeo rohita).</title>
        <authorList>
            <person name="Das P."/>
            <person name="Kushwaha B."/>
            <person name="Joshi C.G."/>
            <person name="Kumar D."/>
            <person name="Nagpure N.S."/>
            <person name="Sahoo L."/>
            <person name="Das S.P."/>
            <person name="Bit A."/>
            <person name="Patnaik S."/>
            <person name="Meher P.K."/>
            <person name="Jayasankar P."/>
            <person name="Koringa P.G."/>
            <person name="Patel N.V."/>
            <person name="Hinsu A.T."/>
            <person name="Kumar R."/>
            <person name="Pandey M."/>
            <person name="Agarwal S."/>
            <person name="Srivastava S."/>
            <person name="Singh M."/>
            <person name="Iquebal M.A."/>
            <person name="Jaiswal S."/>
            <person name="Angadi U.B."/>
            <person name="Kumar N."/>
            <person name="Raza M."/>
            <person name="Shah T.M."/>
            <person name="Rai A."/>
            <person name="Jena J.K."/>
        </authorList>
    </citation>
    <scope>NUCLEOTIDE SEQUENCE [LARGE SCALE GENOMIC DNA]</scope>
    <source>
        <strain evidence="19">DASCIFA01</strain>
        <tissue evidence="19">Testis</tissue>
    </source>
</reference>
<dbReference type="Gene3D" id="2.60.40.10">
    <property type="entry name" value="Immunoglobulins"/>
    <property type="match status" value="2"/>
</dbReference>
<keyword evidence="15" id="KW-1133">Transmembrane helix</keyword>
<dbReference type="Pfam" id="PF07679">
    <property type="entry name" value="I-set"/>
    <property type="match status" value="1"/>
</dbReference>
<keyword evidence="11" id="KW-0393">Immunoglobulin domain</keyword>
<feature type="domain" description="Ig-like" evidence="18">
    <location>
        <begin position="139"/>
        <end position="225"/>
    </location>
</feature>
<dbReference type="InterPro" id="IPR003599">
    <property type="entry name" value="Ig_sub"/>
</dbReference>
<feature type="signal peptide" evidence="16">
    <location>
        <begin position="1"/>
        <end position="18"/>
    </location>
</feature>
<evidence type="ECO:0000256" key="1">
    <source>
        <dbReference type="ARBA" id="ARBA00009752"/>
    </source>
</evidence>
<dbReference type="STRING" id="84645.A0A498MJ38"/>
<dbReference type="SUPFAM" id="SSF48726">
    <property type="entry name" value="Immunoglobulin"/>
    <property type="match status" value="2"/>
</dbReference>
<evidence type="ECO:0000256" key="4">
    <source>
        <dbReference type="ARBA" id="ARBA00022723"/>
    </source>
</evidence>
<evidence type="ECO:0000256" key="16">
    <source>
        <dbReference type="SAM" id="SignalP"/>
    </source>
</evidence>
<evidence type="ECO:0000259" key="18">
    <source>
        <dbReference type="PROSITE" id="PS50835"/>
    </source>
</evidence>
<evidence type="ECO:0000256" key="2">
    <source>
        <dbReference type="ARBA" id="ARBA00011482"/>
    </source>
</evidence>
<comment type="subunit">
    <text evidence="2">Interacts with ATP6V0C.</text>
</comment>
<dbReference type="InterPro" id="IPR013098">
    <property type="entry name" value="Ig_I-set"/>
</dbReference>
<dbReference type="GO" id="GO:0008270">
    <property type="term" value="F:zinc ion binding"/>
    <property type="evidence" value="ECO:0007669"/>
    <property type="project" value="UniProtKB-KW"/>
</dbReference>
<dbReference type="PANTHER" id="PTHR46675">
    <property type="entry name" value="E3 UBIQUITIN-PROTEIN LIGASE RNF182"/>
    <property type="match status" value="1"/>
</dbReference>
<evidence type="ECO:0000256" key="10">
    <source>
        <dbReference type="ARBA" id="ARBA00023180"/>
    </source>
</evidence>
<dbReference type="InterPro" id="IPR013083">
    <property type="entry name" value="Znf_RING/FYVE/PHD"/>
</dbReference>
<feature type="domain" description="RING-type" evidence="17">
    <location>
        <begin position="267"/>
        <end position="314"/>
    </location>
</feature>
<dbReference type="PRINTS" id="PR01536">
    <property type="entry name" value="INTRLKN1R12F"/>
</dbReference>
<feature type="chain" id="PRO_5019819160" description="E3 ubiquitin-protein ligase RNF182" evidence="16">
    <location>
        <begin position="19"/>
        <end position="491"/>
    </location>
</feature>
<keyword evidence="6" id="KW-0677">Repeat</keyword>
<feature type="transmembrane region" description="Helical" evidence="15">
    <location>
        <begin position="429"/>
        <end position="449"/>
    </location>
</feature>
<dbReference type="PANTHER" id="PTHR46675:SF1">
    <property type="entry name" value="E3 UBIQUITIN-PROTEIN LIGASE RNF182"/>
    <property type="match status" value="1"/>
</dbReference>
<dbReference type="SUPFAM" id="SSF57850">
    <property type="entry name" value="RING/U-box"/>
    <property type="match status" value="1"/>
</dbReference>
<keyword evidence="15" id="KW-0472">Membrane</keyword>
<dbReference type="SMART" id="SM00184">
    <property type="entry name" value="RING"/>
    <property type="match status" value="1"/>
</dbReference>
<dbReference type="FunFam" id="2.60.40.10:FF:000188">
    <property type="entry name" value="Interleukin-1 receptor accessory protein-like 1"/>
    <property type="match status" value="1"/>
</dbReference>
<dbReference type="InterPro" id="IPR007110">
    <property type="entry name" value="Ig-like_dom"/>
</dbReference>
<evidence type="ECO:0000256" key="7">
    <source>
        <dbReference type="ARBA" id="ARBA00022771"/>
    </source>
</evidence>
<proteinExistence type="inferred from homology"/>
<name>A0A498MJ38_LABRO</name>
<feature type="domain" description="Ig-like" evidence="18">
    <location>
        <begin position="26"/>
        <end position="113"/>
    </location>
</feature>
<keyword evidence="7 14" id="KW-0863">Zinc-finger</keyword>
<evidence type="ECO:0000256" key="13">
    <source>
        <dbReference type="ARBA" id="ARBA00031239"/>
    </source>
</evidence>
<dbReference type="PROSITE" id="PS00518">
    <property type="entry name" value="ZF_RING_1"/>
    <property type="match status" value="1"/>
</dbReference>
<feature type="transmembrane region" description="Helical" evidence="15">
    <location>
        <begin position="456"/>
        <end position="476"/>
    </location>
</feature>
<sequence length="491" mass="55149">MGRPSLVFLVAVLWAAECAVISTKEPLGSESCKDYGQAFERTFSVPGEVALLECQLDMKYILNSTETPYNITWYDERTGSEIMELEQSVILTKKQIWFLNVTMQHHGKYTCVVRTESECCKQAIWLVVNEMTSENCERPQRALQRLSAHVSDDIACPLRRYFQSVDSPSIQWYKNCKLLQDDETFVSNVDRLFIRKVHFNDAGFYTCKMTFRLRGIVLEMSETIECEVQEHEATMSCAQAGPEESSANASANTNTSINSITNDELECKICYQRYNAHNRKPKILDCLHRVCARCLNKILDMGDGSSSISCPFCRHETQVSEYEVAGLPDDSNIMSRLAVRDKSWSSDHSKEVVLTPKSLSSNESPSHDSSNCLVITIMEVQRDQQRSPSQNASSDYYGDHSLDSVSVASNSGAVDQDALSKFCNHVPRVLVWLLGFFYFGSLPLGIYLLVIQRVTLGIVCVSLVPSSLTVCLVYGFCQCLCQGMCDCSNRG</sequence>
<dbReference type="UniPathway" id="UPA00143"/>
<evidence type="ECO:0000256" key="6">
    <source>
        <dbReference type="ARBA" id="ARBA00022737"/>
    </source>
</evidence>
<organism evidence="19 20">
    <name type="scientific">Labeo rohita</name>
    <name type="common">Indian major carp</name>
    <name type="synonym">Cyprinus rohita</name>
    <dbReference type="NCBI Taxonomy" id="84645"/>
    <lineage>
        <taxon>Eukaryota</taxon>
        <taxon>Metazoa</taxon>
        <taxon>Chordata</taxon>
        <taxon>Craniata</taxon>
        <taxon>Vertebrata</taxon>
        <taxon>Euteleostomi</taxon>
        <taxon>Actinopterygii</taxon>
        <taxon>Neopterygii</taxon>
        <taxon>Teleostei</taxon>
        <taxon>Ostariophysi</taxon>
        <taxon>Cypriniformes</taxon>
        <taxon>Cyprinidae</taxon>
        <taxon>Labeoninae</taxon>
        <taxon>Labeonini</taxon>
        <taxon>Labeo</taxon>
    </lineage>
</organism>
<dbReference type="GO" id="GO:0016567">
    <property type="term" value="P:protein ubiquitination"/>
    <property type="evidence" value="ECO:0007669"/>
    <property type="project" value="UniProtKB-UniPathway"/>
</dbReference>
<dbReference type="InterPro" id="IPR036179">
    <property type="entry name" value="Ig-like_dom_sf"/>
</dbReference>
<dbReference type="InterPro" id="IPR001841">
    <property type="entry name" value="Znf_RING"/>
</dbReference>
<keyword evidence="10" id="KW-0325">Glycoprotein</keyword>
<keyword evidence="20" id="KW-1185">Reference proteome</keyword>
<evidence type="ECO:0000256" key="9">
    <source>
        <dbReference type="ARBA" id="ARBA00023157"/>
    </source>
</evidence>
<keyword evidence="4" id="KW-0479">Metal-binding</keyword>
<dbReference type="Pfam" id="PF14634">
    <property type="entry name" value="zf-RING_5"/>
    <property type="match status" value="1"/>
</dbReference>
<keyword evidence="15" id="KW-0812">Transmembrane</keyword>
<evidence type="ECO:0000256" key="5">
    <source>
        <dbReference type="ARBA" id="ARBA00022729"/>
    </source>
</evidence>
<dbReference type="InterPro" id="IPR013783">
    <property type="entry name" value="Ig-like_fold"/>
</dbReference>
<evidence type="ECO:0000256" key="3">
    <source>
        <dbReference type="ARBA" id="ARBA00014050"/>
    </source>
</evidence>
<comment type="caution">
    <text evidence="19">The sequence shown here is derived from an EMBL/GenBank/DDBJ whole genome shotgun (WGS) entry which is preliminary data.</text>
</comment>
<evidence type="ECO:0000259" key="17">
    <source>
        <dbReference type="PROSITE" id="PS50089"/>
    </source>
</evidence>
<dbReference type="GO" id="GO:0004908">
    <property type="term" value="F:interleukin-1 receptor activity"/>
    <property type="evidence" value="ECO:0007669"/>
    <property type="project" value="InterPro"/>
</dbReference>
<keyword evidence="9" id="KW-1015">Disulfide bond</keyword>
<evidence type="ECO:0000313" key="19">
    <source>
        <dbReference type="EMBL" id="RXN21101.1"/>
    </source>
</evidence>
<evidence type="ECO:0000256" key="12">
    <source>
        <dbReference type="ARBA" id="ARBA00030086"/>
    </source>
</evidence>
<evidence type="ECO:0000256" key="15">
    <source>
        <dbReference type="SAM" id="Phobius"/>
    </source>
</evidence>
<keyword evidence="5 16" id="KW-0732">Signal</keyword>
<keyword evidence="8" id="KW-0862">Zinc</keyword>
<dbReference type="Gene3D" id="3.30.40.10">
    <property type="entry name" value="Zinc/RING finger domain, C3HC4 (zinc finger)"/>
    <property type="match status" value="1"/>
</dbReference>
<dbReference type="InterPro" id="IPR017907">
    <property type="entry name" value="Znf_RING_CS"/>
</dbReference>
<dbReference type="AlphaFoldDB" id="A0A498MJ38"/>
<dbReference type="PROSITE" id="PS50835">
    <property type="entry name" value="IG_LIKE"/>
    <property type="match status" value="2"/>
</dbReference>
<dbReference type="EMBL" id="QBIY01012622">
    <property type="protein sequence ID" value="RXN21101.1"/>
    <property type="molecule type" value="Genomic_DNA"/>
</dbReference>
<dbReference type="PROSITE" id="PS50089">
    <property type="entry name" value="ZF_RING_2"/>
    <property type="match status" value="1"/>
</dbReference>
<evidence type="ECO:0000256" key="8">
    <source>
        <dbReference type="ARBA" id="ARBA00022833"/>
    </source>
</evidence>
<dbReference type="Proteomes" id="UP000290572">
    <property type="component" value="Unassembled WGS sequence"/>
</dbReference>
<gene>
    <name evidence="19" type="ORF">ROHU_024487</name>
</gene>
<evidence type="ECO:0000313" key="20">
    <source>
        <dbReference type="Proteomes" id="UP000290572"/>
    </source>
</evidence>
<evidence type="ECO:0000256" key="14">
    <source>
        <dbReference type="PROSITE-ProRule" id="PRU00175"/>
    </source>
</evidence>
<dbReference type="SMART" id="SM00409">
    <property type="entry name" value="IG"/>
    <property type="match status" value="2"/>
</dbReference>
<dbReference type="InterPro" id="IPR004074">
    <property type="entry name" value="IL-1_rcpt_I/II-typ"/>
</dbReference>
<dbReference type="InterPro" id="IPR042285">
    <property type="entry name" value="RNF182"/>
</dbReference>